<organism evidence="2 3">
    <name type="scientific">Aspergillus fijiensis CBS 313.89</name>
    <dbReference type="NCBI Taxonomy" id="1448319"/>
    <lineage>
        <taxon>Eukaryota</taxon>
        <taxon>Fungi</taxon>
        <taxon>Dikarya</taxon>
        <taxon>Ascomycota</taxon>
        <taxon>Pezizomycotina</taxon>
        <taxon>Eurotiomycetes</taxon>
        <taxon>Eurotiomycetidae</taxon>
        <taxon>Eurotiales</taxon>
        <taxon>Aspergillaceae</taxon>
        <taxon>Aspergillus</taxon>
    </lineage>
</organism>
<dbReference type="OrthoDB" id="76567at2759"/>
<gene>
    <name evidence="2" type="ORF">BO72DRAFT_58137</name>
</gene>
<dbReference type="EMBL" id="KZ824635">
    <property type="protein sequence ID" value="RAK78810.1"/>
    <property type="molecule type" value="Genomic_DNA"/>
</dbReference>
<evidence type="ECO:0000313" key="2">
    <source>
        <dbReference type="EMBL" id="RAK78810.1"/>
    </source>
</evidence>
<name>A0A8G1VZH0_9EURO</name>
<keyword evidence="3" id="KW-1185">Reference proteome</keyword>
<dbReference type="GeneID" id="63867880"/>
<feature type="compositionally biased region" description="Low complexity" evidence="1">
    <location>
        <begin position="131"/>
        <end position="146"/>
    </location>
</feature>
<protein>
    <submittedName>
        <fullName evidence="2">Uncharacterized protein</fullName>
    </submittedName>
</protein>
<evidence type="ECO:0000256" key="1">
    <source>
        <dbReference type="SAM" id="MobiDB-lite"/>
    </source>
</evidence>
<evidence type="ECO:0000313" key="3">
    <source>
        <dbReference type="Proteomes" id="UP000249789"/>
    </source>
</evidence>
<dbReference type="RefSeq" id="XP_040802820.1">
    <property type="nucleotide sequence ID" value="XM_040950545.1"/>
</dbReference>
<sequence>MQPPYILPASTQLAMTDQYPPRPFQSLQACSQALHTLRNHLYAEGNDDLVSEYLAFQPIPPETLPSLTDEENRRALLGTVRITFFPDIATLLLKIPTTACEKAHRSVAEETVAALAGMGVSIAERAPTGAATYTAPSPSPSPARSGSGSGSVKEADSSYRNGLLDADWPQFVMEAATDSEESARRLDQAAAWWVGCSGGRVRVVVLLRVARARKALTVEKYFPRRQWQWQRQRELETEKTPPPRFVPGLIARTEVDVGVAPPCVRGPPVVLEFDRVVGRPPVAPEQDVILGHAKLVELALMVFK</sequence>
<accession>A0A8G1VZH0</accession>
<dbReference type="AlphaFoldDB" id="A0A8G1VZH0"/>
<reference evidence="2 3" key="1">
    <citation type="submission" date="2018-02" db="EMBL/GenBank/DDBJ databases">
        <title>The genomes of Aspergillus section Nigri reveals drivers in fungal speciation.</title>
        <authorList>
            <consortium name="DOE Joint Genome Institute"/>
            <person name="Vesth T.C."/>
            <person name="Nybo J."/>
            <person name="Theobald S."/>
            <person name="Brandl J."/>
            <person name="Frisvad J.C."/>
            <person name="Nielsen K.F."/>
            <person name="Lyhne E.K."/>
            <person name="Kogle M.E."/>
            <person name="Kuo A."/>
            <person name="Riley R."/>
            <person name="Clum A."/>
            <person name="Nolan M."/>
            <person name="Lipzen A."/>
            <person name="Salamov A."/>
            <person name="Henrissat B."/>
            <person name="Wiebenga A."/>
            <person name="De vries R.P."/>
            <person name="Grigoriev I.V."/>
            <person name="Mortensen U.H."/>
            <person name="Andersen M.R."/>
            <person name="Baker S.E."/>
        </authorList>
    </citation>
    <scope>NUCLEOTIDE SEQUENCE [LARGE SCALE GENOMIC DNA]</scope>
    <source>
        <strain evidence="2 3">CBS 313.89</strain>
    </source>
</reference>
<feature type="region of interest" description="Disordered" evidence="1">
    <location>
        <begin position="131"/>
        <end position="156"/>
    </location>
</feature>
<dbReference type="Proteomes" id="UP000249789">
    <property type="component" value="Unassembled WGS sequence"/>
</dbReference>
<proteinExistence type="predicted"/>
<dbReference type="VEuPathDB" id="FungiDB:BO72DRAFT_58137"/>